<accession>A0A5B7FSK6</accession>
<proteinExistence type="predicted"/>
<evidence type="ECO:0000313" key="2">
    <source>
        <dbReference type="EMBL" id="MPC48259.1"/>
    </source>
</evidence>
<feature type="compositionally biased region" description="Basic and acidic residues" evidence="1">
    <location>
        <begin position="202"/>
        <end position="215"/>
    </location>
</feature>
<evidence type="ECO:0000256" key="1">
    <source>
        <dbReference type="SAM" id="MobiDB-lite"/>
    </source>
</evidence>
<organism evidence="2 3">
    <name type="scientific">Portunus trituberculatus</name>
    <name type="common">Swimming crab</name>
    <name type="synonym">Neptunus trituberculatus</name>
    <dbReference type="NCBI Taxonomy" id="210409"/>
    <lineage>
        <taxon>Eukaryota</taxon>
        <taxon>Metazoa</taxon>
        <taxon>Ecdysozoa</taxon>
        <taxon>Arthropoda</taxon>
        <taxon>Crustacea</taxon>
        <taxon>Multicrustacea</taxon>
        <taxon>Malacostraca</taxon>
        <taxon>Eumalacostraca</taxon>
        <taxon>Eucarida</taxon>
        <taxon>Decapoda</taxon>
        <taxon>Pleocyemata</taxon>
        <taxon>Brachyura</taxon>
        <taxon>Eubrachyura</taxon>
        <taxon>Portunoidea</taxon>
        <taxon>Portunidae</taxon>
        <taxon>Portuninae</taxon>
        <taxon>Portunus</taxon>
    </lineage>
</organism>
<dbReference type="AlphaFoldDB" id="A0A5B7FSK6"/>
<protein>
    <submittedName>
        <fullName evidence="2">Uncharacterized protein</fullName>
    </submittedName>
</protein>
<dbReference type="Proteomes" id="UP000324222">
    <property type="component" value="Unassembled WGS sequence"/>
</dbReference>
<sequence>MPLPKWCFLGQSESGPPLLTQSPPSFHLHPERLNITQTLGFISLPPMHFSGPSRSSRHVVSFGGGRSEGGRITNSGARSTRLHLHAREPASGPPAWGGGGRGKGCKGGSRLGLPAALASLAGRNQYTRNLIAIRASGWQHQITTAMHLFMNRHHITAPKTGEPLFQGRECQGARPPSPSGIHLRPPPPIPSGVLGGGNDTGGGREHGEEREREDRRRRPDIELWAIWCCRRLLVDTRRWRRCVFV</sequence>
<comment type="caution">
    <text evidence="2">The sequence shown here is derived from an EMBL/GenBank/DDBJ whole genome shotgun (WGS) entry which is preliminary data.</text>
</comment>
<evidence type="ECO:0000313" key="3">
    <source>
        <dbReference type="Proteomes" id="UP000324222"/>
    </source>
</evidence>
<feature type="region of interest" description="Disordered" evidence="1">
    <location>
        <begin position="168"/>
        <end position="215"/>
    </location>
</feature>
<keyword evidence="3" id="KW-1185">Reference proteome</keyword>
<name>A0A5B7FSK6_PORTR</name>
<dbReference type="EMBL" id="VSRR010008191">
    <property type="protein sequence ID" value="MPC48259.1"/>
    <property type="molecule type" value="Genomic_DNA"/>
</dbReference>
<feature type="region of interest" description="Disordered" evidence="1">
    <location>
        <begin position="55"/>
        <end position="106"/>
    </location>
</feature>
<reference evidence="2 3" key="1">
    <citation type="submission" date="2019-05" db="EMBL/GenBank/DDBJ databases">
        <title>Another draft genome of Portunus trituberculatus and its Hox gene families provides insights of decapod evolution.</title>
        <authorList>
            <person name="Jeong J.-H."/>
            <person name="Song I."/>
            <person name="Kim S."/>
            <person name="Choi T."/>
            <person name="Kim D."/>
            <person name="Ryu S."/>
            <person name="Kim W."/>
        </authorList>
    </citation>
    <scope>NUCLEOTIDE SEQUENCE [LARGE SCALE GENOMIC DNA]</scope>
    <source>
        <tissue evidence="2">Muscle</tissue>
    </source>
</reference>
<gene>
    <name evidence="2" type="ORF">E2C01_042026</name>
</gene>
<feature type="compositionally biased region" description="Gly residues" evidence="1">
    <location>
        <begin position="95"/>
        <end position="106"/>
    </location>
</feature>